<feature type="transmembrane region" description="Helical" evidence="6">
    <location>
        <begin position="140"/>
        <end position="160"/>
    </location>
</feature>
<keyword evidence="5 6" id="KW-0472">Membrane</keyword>
<protein>
    <recommendedName>
        <fullName evidence="9">Allantoin permease</fullName>
    </recommendedName>
</protein>
<keyword evidence="3 6" id="KW-0812">Transmembrane</keyword>
<keyword evidence="4 6" id="KW-1133">Transmembrane helix</keyword>
<organism evidence="7 8">
    <name type="scientific">Penicillium frequentans</name>
    <dbReference type="NCBI Taxonomy" id="3151616"/>
    <lineage>
        <taxon>Eukaryota</taxon>
        <taxon>Fungi</taxon>
        <taxon>Dikarya</taxon>
        <taxon>Ascomycota</taxon>
        <taxon>Pezizomycotina</taxon>
        <taxon>Eurotiomycetes</taxon>
        <taxon>Eurotiomycetidae</taxon>
        <taxon>Eurotiales</taxon>
        <taxon>Aspergillaceae</taxon>
        <taxon>Penicillium</taxon>
    </lineage>
</organism>
<dbReference type="PANTHER" id="PTHR30618:SF0">
    <property type="entry name" value="PURINE-URACIL PERMEASE NCS1"/>
    <property type="match status" value="1"/>
</dbReference>
<dbReference type="PANTHER" id="PTHR30618">
    <property type="entry name" value="NCS1 FAMILY PURINE/PYRIMIDINE TRANSPORTER"/>
    <property type="match status" value="1"/>
</dbReference>
<comment type="subcellular location">
    <subcellularLocation>
        <location evidence="1">Membrane</location>
        <topology evidence="1">Multi-pass membrane protein</topology>
    </subcellularLocation>
</comment>
<evidence type="ECO:0000256" key="1">
    <source>
        <dbReference type="ARBA" id="ARBA00004141"/>
    </source>
</evidence>
<dbReference type="GO" id="GO:0015205">
    <property type="term" value="F:nucleobase transmembrane transporter activity"/>
    <property type="evidence" value="ECO:0007669"/>
    <property type="project" value="TreeGrafter"/>
</dbReference>
<proteinExistence type="inferred from homology"/>
<dbReference type="GO" id="GO:0005886">
    <property type="term" value="C:plasma membrane"/>
    <property type="evidence" value="ECO:0007669"/>
    <property type="project" value="TreeGrafter"/>
</dbReference>
<feature type="transmembrane region" description="Helical" evidence="6">
    <location>
        <begin position="166"/>
        <end position="187"/>
    </location>
</feature>
<feature type="transmembrane region" description="Helical" evidence="6">
    <location>
        <begin position="194"/>
        <end position="216"/>
    </location>
</feature>
<feature type="transmembrane region" description="Helical" evidence="6">
    <location>
        <begin position="74"/>
        <end position="91"/>
    </location>
</feature>
<dbReference type="Proteomes" id="UP001220324">
    <property type="component" value="Unassembled WGS sequence"/>
</dbReference>
<evidence type="ECO:0000256" key="3">
    <source>
        <dbReference type="ARBA" id="ARBA00022692"/>
    </source>
</evidence>
<sequence length="231" mass="25802">MRFSRPRLRVSQHESAFASGNARWTNRDLDPIPLLGRKWGVASIIAYWISDAFNAATWEFASSIIAVGLTYKEALIIVAISFFIISFVIAGNGTVGAKYHIPFPVIARASWGFWGSYIPIVSRVILAVFWFAIQNINGGNAVRVMLGAIWPSYLNLHNGIPLDQGITTNGMVAYFIFWVIQFPFLCLHPNKLRWLFAVKSIIVPIAFIAILIWAFVAEKGVVPFLTISLQV</sequence>
<keyword evidence="8" id="KW-1185">Reference proteome</keyword>
<dbReference type="InterPro" id="IPR045225">
    <property type="entry name" value="Uracil/uridine/allantoin_perm"/>
</dbReference>
<reference evidence="7 8" key="1">
    <citation type="journal article" date="2023" name="IMA Fungus">
        <title>Comparative genomic study of the Penicillium genus elucidates a diverse pangenome and 15 lateral gene transfer events.</title>
        <authorList>
            <person name="Petersen C."/>
            <person name="Sorensen T."/>
            <person name="Nielsen M.R."/>
            <person name="Sondergaard T.E."/>
            <person name="Sorensen J.L."/>
            <person name="Fitzpatrick D.A."/>
            <person name="Frisvad J.C."/>
            <person name="Nielsen K.L."/>
        </authorList>
    </citation>
    <scope>NUCLEOTIDE SEQUENCE [LARGE SCALE GENOMIC DNA]</scope>
    <source>
        <strain evidence="7 8">IBT 35679</strain>
    </source>
</reference>
<dbReference type="AlphaFoldDB" id="A0AAD6GKH2"/>
<dbReference type="Pfam" id="PF02133">
    <property type="entry name" value="Transp_cyt_pur"/>
    <property type="match status" value="1"/>
</dbReference>
<dbReference type="EMBL" id="JAQIZZ010000001">
    <property type="protein sequence ID" value="KAJ5557281.1"/>
    <property type="molecule type" value="Genomic_DNA"/>
</dbReference>
<evidence type="ECO:0000256" key="4">
    <source>
        <dbReference type="ARBA" id="ARBA00022989"/>
    </source>
</evidence>
<dbReference type="Gene3D" id="1.10.4160.10">
    <property type="entry name" value="Hydantoin permease"/>
    <property type="match status" value="1"/>
</dbReference>
<gene>
    <name evidence="7" type="ORF">N7494_001196</name>
</gene>
<evidence type="ECO:0000256" key="5">
    <source>
        <dbReference type="ARBA" id="ARBA00023136"/>
    </source>
</evidence>
<evidence type="ECO:0008006" key="9">
    <source>
        <dbReference type="Google" id="ProtNLM"/>
    </source>
</evidence>
<comment type="similarity">
    <text evidence="2">Belongs to the purine-cytosine permease (2.A.39) family.</text>
</comment>
<evidence type="ECO:0000313" key="8">
    <source>
        <dbReference type="Proteomes" id="UP001220324"/>
    </source>
</evidence>
<evidence type="ECO:0000256" key="2">
    <source>
        <dbReference type="ARBA" id="ARBA00008974"/>
    </source>
</evidence>
<evidence type="ECO:0000256" key="6">
    <source>
        <dbReference type="SAM" id="Phobius"/>
    </source>
</evidence>
<evidence type="ECO:0000313" key="7">
    <source>
        <dbReference type="EMBL" id="KAJ5557281.1"/>
    </source>
</evidence>
<dbReference type="InterPro" id="IPR001248">
    <property type="entry name" value="Pur-cyt_permease"/>
</dbReference>
<accession>A0AAD6GKH2</accession>
<feature type="transmembrane region" description="Helical" evidence="6">
    <location>
        <begin position="111"/>
        <end position="133"/>
    </location>
</feature>
<name>A0AAD6GKH2_9EURO</name>
<comment type="caution">
    <text evidence="7">The sequence shown here is derived from an EMBL/GenBank/DDBJ whole genome shotgun (WGS) entry which is preliminary data.</text>
</comment>